<name>A0A9X2CLS0_9GAMM</name>
<dbReference type="AlphaFoldDB" id="A0A9X2CLS0"/>
<gene>
    <name evidence="2" type="ORF">L2672_09340</name>
</gene>
<comment type="caution">
    <text evidence="2">The sequence shown here is derived from an EMBL/GenBank/DDBJ whole genome shotgun (WGS) entry which is preliminary data.</text>
</comment>
<dbReference type="RefSeq" id="WP_248995574.1">
    <property type="nucleotide sequence ID" value="NZ_JAKIKP010000005.1"/>
</dbReference>
<dbReference type="EMBL" id="JAKIKP010000005">
    <property type="protein sequence ID" value="MCL1142895.1"/>
    <property type="molecule type" value="Genomic_DNA"/>
</dbReference>
<evidence type="ECO:0000256" key="1">
    <source>
        <dbReference type="SAM" id="MobiDB-lite"/>
    </source>
</evidence>
<protein>
    <submittedName>
        <fullName evidence="2">Uncharacterized protein</fullName>
    </submittedName>
</protein>
<reference evidence="2" key="1">
    <citation type="submission" date="2022-01" db="EMBL/GenBank/DDBJ databases">
        <title>Whole genome-based taxonomy of the Shewanellaceae.</title>
        <authorList>
            <person name="Martin-Rodriguez A.J."/>
        </authorList>
    </citation>
    <scope>NUCLEOTIDE SEQUENCE</scope>
    <source>
        <strain evidence="2">DSM 16422</strain>
    </source>
</reference>
<accession>A0A9X2CLS0</accession>
<evidence type="ECO:0000313" key="2">
    <source>
        <dbReference type="EMBL" id="MCL1142895.1"/>
    </source>
</evidence>
<sequence length="93" mass="10193">MSLDSIYAMLNKPVQAVNPKKRNVAPVTTTSNIAADSHEEHTAFETTQSKNSKTDIKQKSKSDYQLGSGDYVTDDDAPITDNSAPKKHIDVEI</sequence>
<feature type="region of interest" description="Disordered" evidence="1">
    <location>
        <begin position="20"/>
        <end position="93"/>
    </location>
</feature>
<proteinExistence type="predicted"/>
<organism evidence="2 3">
    <name type="scientific">Shewanella gaetbuli</name>
    <dbReference type="NCBI Taxonomy" id="220752"/>
    <lineage>
        <taxon>Bacteria</taxon>
        <taxon>Pseudomonadati</taxon>
        <taxon>Pseudomonadota</taxon>
        <taxon>Gammaproteobacteria</taxon>
        <taxon>Alteromonadales</taxon>
        <taxon>Shewanellaceae</taxon>
        <taxon>Shewanella</taxon>
    </lineage>
</organism>
<feature type="compositionally biased region" description="Basic and acidic residues" evidence="1">
    <location>
        <begin position="52"/>
        <end position="62"/>
    </location>
</feature>
<keyword evidence="3" id="KW-1185">Reference proteome</keyword>
<dbReference type="Proteomes" id="UP001139333">
    <property type="component" value="Unassembled WGS sequence"/>
</dbReference>
<evidence type="ECO:0000313" key="3">
    <source>
        <dbReference type="Proteomes" id="UP001139333"/>
    </source>
</evidence>